<evidence type="ECO:0000256" key="3">
    <source>
        <dbReference type="ARBA" id="ARBA00022968"/>
    </source>
</evidence>
<dbReference type="InterPro" id="IPR050553">
    <property type="entry name" value="Thioredoxin_ResA/DsbE_sf"/>
</dbReference>
<evidence type="ECO:0000256" key="1">
    <source>
        <dbReference type="ARBA" id="ARBA00004196"/>
    </source>
</evidence>
<proteinExistence type="predicted"/>
<dbReference type="OrthoDB" id="25753at2"/>
<dbReference type="PANTHER" id="PTHR42852">
    <property type="entry name" value="THIOL:DISULFIDE INTERCHANGE PROTEIN DSBE"/>
    <property type="match status" value="1"/>
</dbReference>
<evidence type="ECO:0000313" key="7">
    <source>
        <dbReference type="EMBL" id="PZD95964.1"/>
    </source>
</evidence>
<dbReference type="EMBL" id="QKRB01000043">
    <property type="protein sequence ID" value="PZD95964.1"/>
    <property type="molecule type" value="Genomic_DNA"/>
</dbReference>
<dbReference type="RefSeq" id="WP_111146709.1">
    <property type="nucleotide sequence ID" value="NZ_QKRB01000043.1"/>
</dbReference>
<dbReference type="PROSITE" id="PS00194">
    <property type="entry name" value="THIOREDOXIN_1"/>
    <property type="match status" value="1"/>
</dbReference>
<keyword evidence="3" id="KW-0812">Transmembrane</keyword>
<evidence type="ECO:0000313" key="8">
    <source>
        <dbReference type="Proteomes" id="UP000249522"/>
    </source>
</evidence>
<dbReference type="GO" id="GO:0016209">
    <property type="term" value="F:antioxidant activity"/>
    <property type="evidence" value="ECO:0007669"/>
    <property type="project" value="InterPro"/>
</dbReference>
<keyword evidence="4" id="KW-1015">Disulfide bond</keyword>
<evidence type="ECO:0000256" key="2">
    <source>
        <dbReference type="ARBA" id="ARBA00022748"/>
    </source>
</evidence>
<evidence type="ECO:0000259" key="6">
    <source>
        <dbReference type="PROSITE" id="PS51352"/>
    </source>
</evidence>
<dbReference type="CDD" id="cd02966">
    <property type="entry name" value="TlpA_like_family"/>
    <property type="match status" value="1"/>
</dbReference>
<dbReference type="GO" id="GO:0016491">
    <property type="term" value="F:oxidoreductase activity"/>
    <property type="evidence" value="ECO:0007669"/>
    <property type="project" value="InterPro"/>
</dbReference>
<keyword evidence="2" id="KW-0201">Cytochrome c-type biogenesis</keyword>
<protein>
    <submittedName>
        <fullName evidence="7">TlpA family protein disulfide reductase</fullName>
    </submittedName>
</protein>
<evidence type="ECO:0000256" key="5">
    <source>
        <dbReference type="ARBA" id="ARBA00023284"/>
    </source>
</evidence>
<dbReference type="Proteomes" id="UP000249522">
    <property type="component" value="Unassembled WGS sequence"/>
</dbReference>
<keyword evidence="8" id="KW-1185">Reference proteome</keyword>
<reference evidence="7 8" key="1">
    <citation type="submission" date="2018-06" db="EMBL/GenBank/DDBJ databases">
        <title>Paenibacillus imtechensis sp. nov.</title>
        <authorList>
            <person name="Pinnaka A.K."/>
            <person name="Singh H."/>
            <person name="Kaur M."/>
        </authorList>
    </citation>
    <scope>NUCLEOTIDE SEQUENCE [LARGE SCALE GENOMIC DNA]</scope>
    <source>
        <strain evidence="7 8">SMB1</strain>
    </source>
</reference>
<comment type="subcellular location">
    <subcellularLocation>
        <location evidence="1">Cell envelope</location>
    </subcellularLocation>
</comment>
<comment type="caution">
    <text evidence="7">The sequence shown here is derived from an EMBL/GenBank/DDBJ whole genome shotgun (WGS) entry which is preliminary data.</text>
</comment>
<dbReference type="Pfam" id="PF00578">
    <property type="entry name" value="AhpC-TSA"/>
    <property type="match status" value="1"/>
</dbReference>
<name>A0A2W1LNC0_9BACL</name>
<sequence>MNRSRVWLICAIAILLAGFAVYMETDEEPVVSAGPVSGEAKPKVGYTAPVFELPDLNDQAIRVGGTGDKLVLINFWASWCGPCVMEAPDLQELHEAYGDKVTIVGVNATKFDREREARQFVDEYEFTFPVLMDRKGMVTELYRVSEFPTSLLVDRMGIVRERVTGVIPSSKWRTLIDKWS</sequence>
<dbReference type="Gene3D" id="3.40.30.10">
    <property type="entry name" value="Glutaredoxin"/>
    <property type="match status" value="1"/>
</dbReference>
<dbReference type="InterPro" id="IPR013766">
    <property type="entry name" value="Thioredoxin_domain"/>
</dbReference>
<dbReference type="GO" id="GO:0017004">
    <property type="term" value="P:cytochrome complex assembly"/>
    <property type="evidence" value="ECO:0007669"/>
    <property type="project" value="UniProtKB-KW"/>
</dbReference>
<dbReference type="GO" id="GO:0030313">
    <property type="term" value="C:cell envelope"/>
    <property type="evidence" value="ECO:0007669"/>
    <property type="project" value="UniProtKB-SubCell"/>
</dbReference>
<accession>A0A2W1LNC0</accession>
<dbReference type="SUPFAM" id="SSF52833">
    <property type="entry name" value="Thioredoxin-like"/>
    <property type="match status" value="1"/>
</dbReference>
<dbReference type="InterPro" id="IPR000866">
    <property type="entry name" value="AhpC/TSA"/>
</dbReference>
<dbReference type="PROSITE" id="PS51352">
    <property type="entry name" value="THIOREDOXIN_2"/>
    <property type="match status" value="1"/>
</dbReference>
<dbReference type="AlphaFoldDB" id="A0A2W1LNC0"/>
<evidence type="ECO:0000256" key="4">
    <source>
        <dbReference type="ARBA" id="ARBA00023157"/>
    </source>
</evidence>
<keyword evidence="3" id="KW-0735">Signal-anchor</keyword>
<gene>
    <name evidence="7" type="ORF">DNH61_11055</name>
</gene>
<organism evidence="7 8">
    <name type="scientific">Paenibacillus sambharensis</name>
    <dbReference type="NCBI Taxonomy" id="1803190"/>
    <lineage>
        <taxon>Bacteria</taxon>
        <taxon>Bacillati</taxon>
        <taxon>Bacillota</taxon>
        <taxon>Bacilli</taxon>
        <taxon>Bacillales</taxon>
        <taxon>Paenibacillaceae</taxon>
        <taxon>Paenibacillus</taxon>
    </lineage>
</organism>
<keyword evidence="5" id="KW-0676">Redox-active center</keyword>
<dbReference type="InterPro" id="IPR036249">
    <property type="entry name" value="Thioredoxin-like_sf"/>
</dbReference>
<feature type="domain" description="Thioredoxin" evidence="6">
    <location>
        <begin position="42"/>
        <end position="180"/>
    </location>
</feature>
<dbReference type="PANTHER" id="PTHR42852:SF6">
    <property type="entry name" value="THIOL:DISULFIDE INTERCHANGE PROTEIN DSBE"/>
    <property type="match status" value="1"/>
</dbReference>
<dbReference type="InterPro" id="IPR017937">
    <property type="entry name" value="Thioredoxin_CS"/>
</dbReference>